<dbReference type="OMA" id="PVWDTYT"/>
<organism evidence="4 5">
    <name type="scientific">Monosiga brevicollis</name>
    <name type="common">Choanoflagellate</name>
    <dbReference type="NCBI Taxonomy" id="81824"/>
    <lineage>
        <taxon>Eukaryota</taxon>
        <taxon>Choanoflagellata</taxon>
        <taxon>Craspedida</taxon>
        <taxon>Salpingoecidae</taxon>
        <taxon>Monosiga</taxon>
    </lineage>
</organism>
<dbReference type="InterPro" id="IPR023750">
    <property type="entry name" value="RbsD-like_sf"/>
</dbReference>
<accession>A9UVL6</accession>
<dbReference type="GO" id="GO:0016857">
    <property type="term" value="F:racemase and epimerase activity, acting on carbohydrates and derivatives"/>
    <property type="evidence" value="ECO:0000318"/>
    <property type="project" value="GO_Central"/>
</dbReference>
<dbReference type="Proteomes" id="UP000001357">
    <property type="component" value="Unassembled WGS sequence"/>
</dbReference>
<dbReference type="GO" id="GO:0036373">
    <property type="term" value="F:L-fucose mutarotase activity"/>
    <property type="evidence" value="ECO:0007669"/>
    <property type="project" value="UniProtKB-EC"/>
</dbReference>
<evidence type="ECO:0000313" key="4">
    <source>
        <dbReference type="EMBL" id="EDQ90605.1"/>
    </source>
</evidence>
<evidence type="ECO:0000256" key="2">
    <source>
        <dbReference type="ARBA" id="ARBA00036324"/>
    </source>
</evidence>
<comment type="catalytic activity">
    <reaction evidence="2">
        <text>alpha-L-fucose = beta-L-fucose</text>
        <dbReference type="Rhea" id="RHEA:25580"/>
        <dbReference type="ChEBI" id="CHEBI:42548"/>
        <dbReference type="ChEBI" id="CHEBI:42589"/>
        <dbReference type="EC" id="5.1.3.29"/>
    </reaction>
</comment>
<dbReference type="GeneID" id="5889890"/>
<dbReference type="KEGG" id="mbr:MONBRDRAFT_15956"/>
<gene>
    <name evidence="4" type="ORF">MONBRDRAFT_15956</name>
</gene>
<dbReference type="STRING" id="81824.A9UVL6"/>
<dbReference type="SUPFAM" id="SSF102546">
    <property type="entry name" value="RbsD-like"/>
    <property type="match status" value="1"/>
</dbReference>
<evidence type="ECO:0000313" key="5">
    <source>
        <dbReference type="Proteomes" id="UP000001357"/>
    </source>
</evidence>
<dbReference type="InterPro" id="IPR007721">
    <property type="entry name" value="RbsD_FucU"/>
</dbReference>
<dbReference type="GO" id="GO:0006004">
    <property type="term" value="P:fucose metabolic process"/>
    <property type="evidence" value="ECO:0000318"/>
    <property type="project" value="GO_Central"/>
</dbReference>
<dbReference type="EMBL" id="CH991547">
    <property type="protein sequence ID" value="EDQ90605.1"/>
    <property type="molecule type" value="Genomic_DNA"/>
</dbReference>
<dbReference type="RefSeq" id="XP_001744656.1">
    <property type="nucleotide sequence ID" value="XM_001744604.1"/>
</dbReference>
<proteinExistence type="predicted"/>
<dbReference type="InParanoid" id="A9UVL6"/>
<reference evidence="4 5" key="1">
    <citation type="journal article" date="2008" name="Nature">
        <title>The genome of the choanoflagellate Monosiga brevicollis and the origin of metazoans.</title>
        <authorList>
            <consortium name="JGI Sequencing"/>
            <person name="King N."/>
            <person name="Westbrook M.J."/>
            <person name="Young S.L."/>
            <person name="Kuo A."/>
            <person name="Abedin M."/>
            <person name="Chapman J."/>
            <person name="Fairclough S."/>
            <person name="Hellsten U."/>
            <person name="Isogai Y."/>
            <person name="Letunic I."/>
            <person name="Marr M."/>
            <person name="Pincus D."/>
            <person name="Putnam N."/>
            <person name="Rokas A."/>
            <person name="Wright K.J."/>
            <person name="Zuzow R."/>
            <person name="Dirks W."/>
            <person name="Good M."/>
            <person name="Goodstein D."/>
            <person name="Lemons D."/>
            <person name="Li W."/>
            <person name="Lyons J.B."/>
            <person name="Morris A."/>
            <person name="Nichols S."/>
            <person name="Richter D.J."/>
            <person name="Salamov A."/>
            <person name="Bork P."/>
            <person name="Lim W.A."/>
            <person name="Manning G."/>
            <person name="Miller W.T."/>
            <person name="McGinnis W."/>
            <person name="Shapiro H."/>
            <person name="Tjian R."/>
            <person name="Grigoriev I.V."/>
            <person name="Rokhsar D."/>
        </authorList>
    </citation>
    <scope>NUCLEOTIDE SEQUENCE [LARGE SCALE GENOMIC DNA]</scope>
    <source>
        <strain evidence="5">MX1 / ATCC 50154</strain>
    </source>
</reference>
<dbReference type="FunCoup" id="A9UVL6">
    <property type="interactions" value="122"/>
</dbReference>
<keyword evidence="5" id="KW-1185">Reference proteome</keyword>
<name>A9UVL6_MONBE</name>
<evidence type="ECO:0000256" key="1">
    <source>
        <dbReference type="ARBA" id="ARBA00023235"/>
    </source>
</evidence>
<protein>
    <recommendedName>
        <fullName evidence="3">L-fucose mutarotase</fullName>
        <ecNumber evidence="3">5.1.3.29</ecNumber>
    </recommendedName>
</protein>
<dbReference type="AlphaFoldDB" id="A9UVL6"/>
<dbReference type="GO" id="GO:0042806">
    <property type="term" value="F:fucose binding"/>
    <property type="evidence" value="ECO:0000318"/>
    <property type="project" value="GO_Central"/>
</dbReference>
<dbReference type="eggNOG" id="ENOG502RZR7">
    <property type="taxonomic scope" value="Eukaryota"/>
</dbReference>
<keyword evidence="1" id="KW-0413">Isomerase</keyword>
<dbReference type="EC" id="5.1.3.29" evidence="3"/>
<dbReference type="PANTHER" id="PTHR31690">
    <property type="entry name" value="FUCOSE MUTAROTASE"/>
    <property type="match status" value="1"/>
</dbReference>
<sequence>MTILKGIPKILPPELLFALAKMGHGDELVLGDANFPSESVGAHTPCNVIRCDALGAVDLLKAILQVLPLDTTCGPCALMEMMDMHKAAGWKTPIWDEYKAAVKEAEGRTIDFEEVERFAFYERAKKAYVVVATGEEAFYANIILKKGIIGSTGSD</sequence>
<dbReference type="Pfam" id="PF05025">
    <property type="entry name" value="RbsD_FucU"/>
    <property type="match status" value="1"/>
</dbReference>
<dbReference type="PANTHER" id="PTHR31690:SF4">
    <property type="entry name" value="FUCOSE MUTAROTASE"/>
    <property type="match status" value="1"/>
</dbReference>
<dbReference type="InterPro" id="IPR050443">
    <property type="entry name" value="RbsD/FucU_mutarotase"/>
</dbReference>
<evidence type="ECO:0000256" key="3">
    <source>
        <dbReference type="ARBA" id="ARBA00038859"/>
    </source>
</evidence>
<dbReference type="Gene3D" id="3.40.1650.10">
    <property type="entry name" value="RbsD-like domain"/>
    <property type="match status" value="1"/>
</dbReference>